<accession>A0A067U1H7</accession>
<feature type="compositionally biased region" description="Basic and acidic residues" evidence="1">
    <location>
        <begin position="1"/>
        <end position="22"/>
    </location>
</feature>
<feature type="compositionally biased region" description="Acidic residues" evidence="1">
    <location>
        <begin position="23"/>
        <end position="36"/>
    </location>
</feature>
<dbReference type="AlphaFoldDB" id="A0A067U1H7"/>
<evidence type="ECO:0000313" key="2">
    <source>
        <dbReference type="EMBL" id="KDR86139.1"/>
    </source>
</evidence>
<evidence type="ECO:0000313" key="3">
    <source>
        <dbReference type="Proteomes" id="UP000027222"/>
    </source>
</evidence>
<reference evidence="3" key="1">
    <citation type="journal article" date="2014" name="Proc. Natl. Acad. Sci. U.S.A.">
        <title>Extensive sampling of basidiomycete genomes demonstrates inadequacy of the white-rot/brown-rot paradigm for wood decay fungi.</title>
        <authorList>
            <person name="Riley R."/>
            <person name="Salamov A.A."/>
            <person name="Brown D.W."/>
            <person name="Nagy L.G."/>
            <person name="Floudas D."/>
            <person name="Held B.W."/>
            <person name="Levasseur A."/>
            <person name="Lombard V."/>
            <person name="Morin E."/>
            <person name="Otillar R."/>
            <person name="Lindquist E.A."/>
            <person name="Sun H."/>
            <person name="LaButti K.M."/>
            <person name="Schmutz J."/>
            <person name="Jabbour D."/>
            <person name="Luo H."/>
            <person name="Baker S.E."/>
            <person name="Pisabarro A.G."/>
            <person name="Walton J.D."/>
            <person name="Blanchette R.A."/>
            <person name="Henrissat B."/>
            <person name="Martin F."/>
            <person name="Cullen D."/>
            <person name="Hibbett D.S."/>
            <person name="Grigoriev I.V."/>
        </authorList>
    </citation>
    <scope>NUCLEOTIDE SEQUENCE [LARGE SCALE GENOMIC DNA]</scope>
    <source>
        <strain evidence="3">CBS 339.88</strain>
    </source>
</reference>
<evidence type="ECO:0000256" key="1">
    <source>
        <dbReference type="SAM" id="MobiDB-lite"/>
    </source>
</evidence>
<protein>
    <submittedName>
        <fullName evidence="2">Uncharacterized protein</fullName>
    </submittedName>
</protein>
<keyword evidence="3" id="KW-1185">Reference proteome</keyword>
<organism evidence="2 3">
    <name type="scientific">Galerina marginata (strain CBS 339.88)</name>
    <dbReference type="NCBI Taxonomy" id="685588"/>
    <lineage>
        <taxon>Eukaryota</taxon>
        <taxon>Fungi</taxon>
        <taxon>Dikarya</taxon>
        <taxon>Basidiomycota</taxon>
        <taxon>Agaricomycotina</taxon>
        <taxon>Agaricomycetes</taxon>
        <taxon>Agaricomycetidae</taxon>
        <taxon>Agaricales</taxon>
        <taxon>Agaricineae</taxon>
        <taxon>Strophariaceae</taxon>
        <taxon>Galerina</taxon>
    </lineage>
</organism>
<sequence length="64" mass="7375">MSSKDSQPEDASRDKVADMNKIEEDEGPEPEDFDEEFYLRHRARNERPTPVVWGQKGGKGKPEK</sequence>
<name>A0A067U1H7_GALM3</name>
<dbReference type="Proteomes" id="UP000027222">
    <property type="component" value="Unassembled WGS sequence"/>
</dbReference>
<dbReference type="EMBL" id="KL142367">
    <property type="protein sequence ID" value="KDR86139.1"/>
    <property type="molecule type" value="Genomic_DNA"/>
</dbReference>
<feature type="region of interest" description="Disordered" evidence="1">
    <location>
        <begin position="1"/>
        <end position="64"/>
    </location>
</feature>
<dbReference type="HOGENOM" id="CLU_2867786_0_0_1"/>
<proteinExistence type="predicted"/>
<gene>
    <name evidence="2" type="ORF">GALMADRAFT_235375</name>
</gene>